<organism evidence="1 2">
    <name type="scientific">Portunus trituberculatus</name>
    <name type="common">Swimming crab</name>
    <name type="synonym">Neptunus trituberculatus</name>
    <dbReference type="NCBI Taxonomy" id="210409"/>
    <lineage>
        <taxon>Eukaryota</taxon>
        <taxon>Metazoa</taxon>
        <taxon>Ecdysozoa</taxon>
        <taxon>Arthropoda</taxon>
        <taxon>Crustacea</taxon>
        <taxon>Multicrustacea</taxon>
        <taxon>Malacostraca</taxon>
        <taxon>Eumalacostraca</taxon>
        <taxon>Eucarida</taxon>
        <taxon>Decapoda</taxon>
        <taxon>Pleocyemata</taxon>
        <taxon>Brachyura</taxon>
        <taxon>Eubrachyura</taxon>
        <taxon>Portunoidea</taxon>
        <taxon>Portunidae</taxon>
        <taxon>Portuninae</taxon>
        <taxon>Portunus</taxon>
    </lineage>
</organism>
<evidence type="ECO:0000313" key="1">
    <source>
        <dbReference type="EMBL" id="MPC99265.1"/>
    </source>
</evidence>
<proteinExistence type="predicted"/>
<sequence>MKRKRECYCHIIITHTRFTVHSTLLINIPTLLLRHYGHHSIITPLPSLHNSPLHPTPLFSHTPRSAHSH</sequence>
<dbReference type="Proteomes" id="UP000324222">
    <property type="component" value="Unassembled WGS sequence"/>
</dbReference>
<name>A0A5B7JXH4_PORTR</name>
<dbReference type="AlphaFoldDB" id="A0A5B7JXH4"/>
<evidence type="ECO:0000313" key="2">
    <source>
        <dbReference type="Proteomes" id="UP000324222"/>
    </source>
</evidence>
<dbReference type="EMBL" id="VSRR010117631">
    <property type="protein sequence ID" value="MPC99265.1"/>
    <property type="molecule type" value="Genomic_DNA"/>
</dbReference>
<keyword evidence="2" id="KW-1185">Reference proteome</keyword>
<comment type="caution">
    <text evidence="1">The sequence shown here is derived from an EMBL/GenBank/DDBJ whole genome shotgun (WGS) entry which is preliminary data.</text>
</comment>
<gene>
    <name evidence="1" type="ORF">E2C01_094669</name>
</gene>
<reference evidence="1 2" key="1">
    <citation type="submission" date="2019-05" db="EMBL/GenBank/DDBJ databases">
        <title>Another draft genome of Portunus trituberculatus and its Hox gene families provides insights of decapod evolution.</title>
        <authorList>
            <person name="Jeong J.-H."/>
            <person name="Song I."/>
            <person name="Kim S."/>
            <person name="Choi T."/>
            <person name="Kim D."/>
            <person name="Ryu S."/>
            <person name="Kim W."/>
        </authorList>
    </citation>
    <scope>NUCLEOTIDE SEQUENCE [LARGE SCALE GENOMIC DNA]</scope>
    <source>
        <tissue evidence="1">Muscle</tissue>
    </source>
</reference>
<protein>
    <submittedName>
        <fullName evidence="1">Uncharacterized protein</fullName>
    </submittedName>
</protein>
<accession>A0A5B7JXH4</accession>